<feature type="region of interest" description="Disordered" evidence="1">
    <location>
        <begin position="81"/>
        <end position="136"/>
    </location>
</feature>
<organism evidence="2 3">
    <name type="scientific">Streptomyces albidoflavus</name>
    <dbReference type="NCBI Taxonomy" id="1886"/>
    <lineage>
        <taxon>Bacteria</taxon>
        <taxon>Bacillati</taxon>
        <taxon>Actinomycetota</taxon>
        <taxon>Actinomycetes</taxon>
        <taxon>Kitasatosporales</taxon>
        <taxon>Streptomycetaceae</taxon>
        <taxon>Streptomyces</taxon>
        <taxon>Streptomyces albidoflavus group</taxon>
    </lineage>
</organism>
<dbReference type="EMBL" id="PKLL01000029">
    <property type="protein sequence ID" value="RZE15801.1"/>
    <property type="molecule type" value="Genomic_DNA"/>
</dbReference>
<accession>A0A8G1ZK75</accession>
<evidence type="ECO:0000313" key="2">
    <source>
        <dbReference type="EMBL" id="RZE15801.1"/>
    </source>
</evidence>
<gene>
    <name evidence="2" type="ORF">C0Q92_30405</name>
</gene>
<evidence type="ECO:0000313" key="3">
    <source>
        <dbReference type="Proteomes" id="UP000292693"/>
    </source>
</evidence>
<feature type="compositionally biased region" description="Polar residues" evidence="1">
    <location>
        <begin position="120"/>
        <end position="129"/>
    </location>
</feature>
<dbReference type="Proteomes" id="UP000292693">
    <property type="component" value="Unassembled WGS sequence"/>
</dbReference>
<proteinExistence type="predicted"/>
<evidence type="ECO:0000256" key="1">
    <source>
        <dbReference type="SAM" id="MobiDB-lite"/>
    </source>
</evidence>
<dbReference type="AlphaFoldDB" id="A0A8G1ZK75"/>
<reference evidence="2 3" key="1">
    <citation type="submission" date="2017-12" db="EMBL/GenBank/DDBJ databases">
        <title>Population genomics insights into the ecological differentiation and adaptive evolution in streptomycetes.</title>
        <authorList>
            <person name="Li Y."/>
            <person name="Huang Y."/>
        </authorList>
    </citation>
    <scope>NUCLEOTIDE SEQUENCE [LARGE SCALE GENOMIC DNA]</scope>
    <source>
        <strain evidence="2 3">NBRC 100770</strain>
    </source>
</reference>
<name>A0A8G1ZK75_9ACTN</name>
<protein>
    <submittedName>
        <fullName evidence="2">Uncharacterized protein</fullName>
    </submittedName>
</protein>
<comment type="caution">
    <text evidence="2">The sequence shown here is derived from an EMBL/GenBank/DDBJ whole genome shotgun (WGS) entry which is preliminary data.</text>
</comment>
<sequence length="136" mass="14154">MSGRGPAAGGGASLPGPLLGRIEQHLCPADVEPPRGPGHPSFRASREAGHVVPIGWDTSVRTVHFSCFSSVSLMVPPHRVRTHSLAPPPSAAPPARVKPLSRALSHRGPVEPRVRGGLVPSSSPHTTSCGPPVRQM</sequence>